<reference evidence="2" key="1">
    <citation type="journal article" date="2014" name="Nat. Commun.">
        <title>Multiple recent horizontal transfers of a large genomic region in cheese making fungi.</title>
        <authorList>
            <person name="Cheeseman K."/>
            <person name="Ropars J."/>
            <person name="Renault P."/>
            <person name="Dupont J."/>
            <person name="Gouzy J."/>
            <person name="Branca A."/>
            <person name="Abraham A.L."/>
            <person name="Ceppi M."/>
            <person name="Conseiller E."/>
            <person name="Debuchy R."/>
            <person name="Malagnac F."/>
            <person name="Goarin A."/>
            <person name="Silar P."/>
            <person name="Lacoste S."/>
            <person name="Sallet E."/>
            <person name="Bensimon A."/>
            <person name="Giraud T."/>
            <person name="Brygoo Y."/>
        </authorList>
    </citation>
    <scope>NUCLEOTIDE SEQUENCE [LARGE SCALE GENOMIC DNA]</scope>
    <source>
        <strain evidence="2">FM164</strain>
    </source>
</reference>
<feature type="region of interest" description="Disordered" evidence="1">
    <location>
        <begin position="1"/>
        <end position="50"/>
    </location>
</feature>
<dbReference type="OrthoDB" id="76567at2759"/>
<feature type="compositionally biased region" description="Polar residues" evidence="1">
    <location>
        <begin position="1"/>
        <end position="11"/>
    </location>
</feature>
<proteinExistence type="predicted"/>
<keyword evidence="3" id="KW-1185">Reference proteome</keyword>
<sequence>MASQPGLTNMEATMGSRKPTSTRPKLDETLPTSHSPQRTDSPSTRLEGTKVSPVKLLTTSRAGMPFHKTAPTLQYTNRRRDAASDSSSDSGHFFKTITTHSTVPSELYSRDLDHSYCVDLDDFSVPLDARVLSAPSFRQLQAALSQAFPMTMGRSYPAHRQEPKECLWLRSLTGGSPQPISLMGGGAGFPTLALEVGVSESYSQLCKDAQWWYSNFTTTRKPTCVAVVAPCVWSIILLVREKEKSNLPLTPGSWPKPLAHHDVWRKASGSVLGKR</sequence>
<feature type="compositionally biased region" description="Polar residues" evidence="1">
    <location>
        <begin position="30"/>
        <end position="46"/>
    </location>
</feature>
<name>W6QBM8_PENRF</name>
<dbReference type="Proteomes" id="UP000030686">
    <property type="component" value="Unassembled WGS sequence"/>
</dbReference>
<protein>
    <submittedName>
        <fullName evidence="2">Genomic scaffold, ProqFM164S03</fullName>
    </submittedName>
</protein>
<evidence type="ECO:0000313" key="3">
    <source>
        <dbReference type="Proteomes" id="UP000030686"/>
    </source>
</evidence>
<organism evidence="2 3">
    <name type="scientific">Penicillium roqueforti (strain FM164)</name>
    <dbReference type="NCBI Taxonomy" id="1365484"/>
    <lineage>
        <taxon>Eukaryota</taxon>
        <taxon>Fungi</taxon>
        <taxon>Dikarya</taxon>
        <taxon>Ascomycota</taxon>
        <taxon>Pezizomycotina</taxon>
        <taxon>Eurotiomycetes</taxon>
        <taxon>Eurotiomycetidae</taxon>
        <taxon>Eurotiales</taxon>
        <taxon>Aspergillaceae</taxon>
        <taxon>Penicillium</taxon>
    </lineage>
</organism>
<dbReference type="AlphaFoldDB" id="W6QBM8"/>
<feature type="region of interest" description="Disordered" evidence="1">
    <location>
        <begin position="67"/>
        <end position="91"/>
    </location>
</feature>
<accession>W6QBM8</accession>
<dbReference type="EMBL" id="HG792017">
    <property type="protein sequence ID" value="CDM33446.1"/>
    <property type="molecule type" value="Genomic_DNA"/>
</dbReference>
<evidence type="ECO:0000256" key="1">
    <source>
        <dbReference type="SAM" id="MobiDB-lite"/>
    </source>
</evidence>
<evidence type="ECO:0000313" key="2">
    <source>
        <dbReference type="EMBL" id="CDM33446.1"/>
    </source>
</evidence>
<gene>
    <name evidence="2" type="ORF">PROQFM164_S03g000170</name>
</gene>